<keyword evidence="4" id="KW-1134">Transmembrane beta strand</keyword>
<evidence type="ECO:0000256" key="8">
    <source>
        <dbReference type="SAM" id="SignalP"/>
    </source>
</evidence>
<keyword evidence="7" id="KW-0998">Cell outer membrane</keyword>
<dbReference type="EMBL" id="CP076724">
    <property type="protein sequence ID" value="QWV97604.1"/>
    <property type="molecule type" value="Genomic_DNA"/>
</dbReference>
<evidence type="ECO:0000313" key="9">
    <source>
        <dbReference type="EMBL" id="QWV97604.1"/>
    </source>
</evidence>
<feature type="signal peptide" evidence="8">
    <location>
        <begin position="1"/>
        <end position="21"/>
    </location>
</feature>
<evidence type="ECO:0000313" key="10">
    <source>
        <dbReference type="Proteomes" id="UP000683493"/>
    </source>
</evidence>
<evidence type="ECO:0000256" key="4">
    <source>
        <dbReference type="ARBA" id="ARBA00022452"/>
    </source>
</evidence>
<comment type="subcellular location">
    <subcellularLocation>
        <location evidence="1">Cell outer membrane</location>
    </subcellularLocation>
</comment>
<dbReference type="PANTHER" id="PTHR30026">
    <property type="entry name" value="OUTER MEMBRANE PROTEIN TOLC"/>
    <property type="match status" value="1"/>
</dbReference>
<evidence type="ECO:0000256" key="2">
    <source>
        <dbReference type="ARBA" id="ARBA00007613"/>
    </source>
</evidence>
<name>A0ABX8JIY7_9BACT</name>
<keyword evidence="10" id="KW-1185">Reference proteome</keyword>
<keyword evidence="8" id="KW-0732">Signal</keyword>
<dbReference type="Proteomes" id="UP000683493">
    <property type="component" value="Chromosome"/>
</dbReference>
<dbReference type="PANTHER" id="PTHR30026:SF23">
    <property type="entry name" value="TO APRF-PUTATIVE OUTER MEMBRANE EFFLUX PROTEIN OR SECRETED ALKALINE PHOSPHATASE-RELATED"/>
    <property type="match status" value="1"/>
</dbReference>
<feature type="chain" id="PRO_5045305027" evidence="8">
    <location>
        <begin position="22"/>
        <end position="493"/>
    </location>
</feature>
<keyword evidence="3" id="KW-0813">Transport</keyword>
<dbReference type="InterPro" id="IPR003423">
    <property type="entry name" value="OMP_efflux"/>
</dbReference>
<accession>A0ABX8JIY7</accession>
<comment type="similarity">
    <text evidence="2">Belongs to the outer membrane factor (OMF) (TC 1.B.17) family.</text>
</comment>
<dbReference type="Pfam" id="PF02321">
    <property type="entry name" value="OEP"/>
    <property type="match status" value="1"/>
</dbReference>
<organism evidence="9 10">
    <name type="scientific">Geomonas diazotrophica</name>
    <dbReference type="NCBI Taxonomy" id="2843197"/>
    <lineage>
        <taxon>Bacteria</taxon>
        <taxon>Pseudomonadati</taxon>
        <taxon>Thermodesulfobacteriota</taxon>
        <taxon>Desulfuromonadia</taxon>
        <taxon>Geobacterales</taxon>
        <taxon>Geobacteraceae</taxon>
        <taxon>Geomonas</taxon>
    </lineage>
</organism>
<evidence type="ECO:0000256" key="1">
    <source>
        <dbReference type="ARBA" id="ARBA00004442"/>
    </source>
</evidence>
<keyword evidence="6" id="KW-0472">Membrane</keyword>
<protein>
    <submittedName>
        <fullName evidence="9">TolC family protein</fullName>
    </submittedName>
</protein>
<gene>
    <name evidence="9" type="ORF">KP005_20095</name>
</gene>
<dbReference type="InterPro" id="IPR051906">
    <property type="entry name" value="TolC-like"/>
</dbReference>
<keyword evidence="5" id="KW-0812">Transmembrane</keyword>
<evidence type="ECO:0000256" key="7">
    <source>
        <dbReference type="ARBA" id="ARBA00023237"/>
    </source>
</evidence>
<evidence type="ECO:0000256" key="3">
    <source>
        <dbReference type="ARBA" id="ARBA00022448"/>
    </source>
</evidence>
<sequence length="493" mass="54718">MNVPALVTAAALALIPCEAWAEVVDLTLKQAVRLGVEQNLALKAELYNAAIAQAEVRKTRGIYNTGLTLGASWQDSDTFPVSTGGPSRQKTLKLLTGINRLVPTGGTFGFQFNNYYNETDYTSSTYPRYWQSEVTFALNQPLLRNLGPQVTNLNIVVAEQAREGAVKRVAGRIQNLVAQIRIEYFKLHSLREDLRSREVSLGLSRRVLGEIEERVKAGVLPPMEILNAKYGVAAREKEVIDADKALRDQVDLLRQILQMPPGEINAVDAPDLTRVTADEAEGIRRALALRPELDEAKLQIESAETQRRGARNKTLPGLNLYGTWTYGGMGEQYNQDMNRLVRADTPVWTAGLQFEYPLGNDAAEAEYVKSRLRLDQSKTQLNNLNSLVVTDVRSALRAMDASFKQLDVTAREKEFAEERLSAYISKSEVGLATARDVLDVENDLARARSNQIKAQVNYVTAVTQYLQATGELLEREGITVNGRTVEELLAGKH</sequence>
<proteinExistence type="inferred from homology"/>
<evidence type="ECO:0000256" key="5">
    <source>
        <dbReference type="ARBA" id="ARBA00022692"/>
    </source>
</evidence>
<evidence type="ECO:0000256" key="6">
    <source>
        <dbReference type="ARBA" id="ARBA00023136"/>
    </source>
</evidence>
<reference evidence="9 10" key="1">
    <citation type="submission" date="2021-06" db="EMBL/GenBank/DDBJ databases">
        <title>Gemonas diversity in paddy soil.</title>
        <authorList>
            <person name="Liu G."/>
        </authorList>
    </citation>
    <scope>NUCLEOTIDE SEQUENCE [LARGE SCALE GENOMIC DNA]</scope>
    <source>
        <strain evidence="9 10">RG29</strain>
    </source>
</reference>